<dbReference type="PANTHER" id="PTHR43792:SF1">
    <property type="entry name" value="N-ACETYLTRANSFERASE DOMAIN-CONTAINING PROTEIN"/>
    <property type="match status" value="1"/>
</dbReference>
<dbReference type="Pfam" id="PF13302">
    <property type="entry name" value="Acetyltransf_3"/>
    <property type="match status" value="1"/>
</dbReference>
<dbReference type="Proteomes" id="UP000236752">
    <property type="component" value="Unassembled WGS sequence"/>
</dbReference>
<dbReference type="PROSITE" id="PS51186">
    <property type="entry name" value="GNAT"/>
    <property type="match status" value="1"/>
</dbReference>
<dbReference type="RefSeq" id="WP_103911624.1">
    <property type="nucleotide sequence ID" value="NZ_FNUZ01000007.1"/>
</dbReference>
<dbReference type="EMBL" id="FNUZ01000007">
    <property type="protein sequence ID" value="SEG58904.1"/>
    <property type="molecule type" value="Genomic_DNA"/>
</dbReference>
<proteinExistence type="predicted"/>
<dbReference type="AlphaFoldDB" id="A0A1H6BEC3"/>
<accession>A0A1H6BEC3</accession>
<gene>
    <name evidence="2" type="ORF">SAMN04488045_3477</name>
</gene>
<dbReference type="GO" id="GO:0016747">
    <property type="term" value="F:acyltransferase activity, transferring groups other than amino-acyl groups"/>
    <property type="evidence" value="ECO:0007669"/>
    <property type="project" value="InterPro"/>
</dbReference>
<keyword evidence="2" id="KW-0808">Transferase</keyword>
<dbReference type="Gene3D" id="3.40.630.30">
    <property type="match status" value="1"/>
</dbReference>
<evidence type="ECO:0000259" key="1">
    <source>
        <dbReference type="PROSITE" id="PS51186"/>
    </source>
</evidence>
<evidence type="ECO:0000313" key="3">
    <source>
        <dbReference type="Proteomes" id="UP000236752"/>
    </source>
</evidence>
<dbReference type="PANTHER" id="PTHR43792">
    <property type="entry name" value="GNAT FAMILY, PUTATIVE (AFU_ORTHOLOGUE AFUA_3G00765)-RELATED-RELATED"/>
    <property type="match status" value="1"/>
</dbReference>
<sequence>MTGEPKARLIDPLKVHVPHQVETPRLRLKRASVQLATALAAARSESYASLYPWFHGDMGTEAEEGDPEWQATKLDQQSRDFEQRNSLTYYAFKEDHLIGMVALQPIWRRGQMKLTYWIRSNAQRHGYATEAVTAMIAFAFDTLDARLVTTGHAEPNTASARLAQKLGFQQIARQPLACELPDGTLVAGIAYGLETPPHPPKAASR</sequence>
<name>A0A1H6BEC3_9RHOB</name>
<dbReference type="InterPro" id="IPR016181">
    <property type="entry name" value="Acyl_CoA_acyltransferase"/>
</dbReference>
<protein>
    <submittedName>
        <fullName evidence="2">Protein N-acetyltransferase, RimJ/RimL family</fullName>
    </submittedName>
</protein>
<keyword evidence="3" id="KW-1185">Reference proteome</keyword>
<reference evidence="2 3" key="1">
    <citation type="submission" date="2016-10" db="EMBL/GenBank/DDBJ databases">
        <authorList>
            <person name="de Groot N.N."/>
        </authorList>
    </citation>
    <scope>NUCLEOTIDE SEQUENCE [LARGE SCALE GENOMIC DNA]</scope>
    <source>
        <strain evidence="2 3">DSM 26915</strain>
    </source>
</reference>
<feature type="domain" description="N-acetyltransferase" evidence="1">
    <location>
        <begin position="37"/>
        <end position="196"/>
    </location>
</feature>
<evidence type="ECO:0000313" key="2">
    <source>
        <dbReference type="EMBL" id="SEG58904.1"/>
    </source>
</evidence>
<dbReference type="InterPro" id="IPR051531">
    <property type="entry name" value="N-acetyltransferase"/>
</dbReference>
<organism evidence="2 3">
    <name type="scientific">Thalassococcus halodurans</name>
    <dbReference type="NCBI Taxonomy" id="373675"/>
    <lineage>
        <taxon>Bacteria</taxon>
        <taxon>Pseudomonadati</taxon>
        <taxon>Pseudomonadota</taxon>
        <taxon>Alphaproteobacteria</taxon>
        <taxon>Rhodobacterales</taxon>
        <taxon>Roseobacteraceae</taxon>
        <taxon>Thalassococcus</taxon>
    </lineage>
</organism>
<dbReference type="InterPro" id="IPR000182">
    <property type="entry name" value="GNAT_dom"/>
</dbReference>
<dbReference type="SUPFAM" id="SSF55729">
    <property type="entry name" value="Acyl-CoA N-acyltransferases (Nat)"/>
    <property type="match status" value="1"/>
</dbReference>
<dbReference type="OrthoDB" id="9795188at2"/>